<dbReference type="InterPro" id="IPR024185">
    <property type="entry name" value="FTHF_cligase-like_sf"/>
</dbReference>
<evidence type="ECO:0000256" key="3">
    <source>
        <dbReference type="ARBA" id="ARBA00022840"/>
    </source>
</evidence>
<dbReference type="PANTHER" id="PTHR23407:SF1">
    <property type="entry name" value="5-FORMYLTETRAHYDROFOLATE CYCLO-LIGASE"/>
    <property type="match status" value="1"/>
</dbReference>
<evidence type="ECO:0000256" key="2">
    <source>
        <dbReference type="ARBA" id="ARBA00022741"/>
    </source>
</evidence>
<dbReference type="InterPro" id="IPR002698">
    <property type="entry name" value="FTHF_cligase"/>
</dbReference>
<evidence type="ECO:0000256" key="5">
    <source>
        <dbReference type="RuleBase" id="RU361279"/>
    </source>
</evidence>
<dbReference type="AlphaFoldDB" id="A0A143YNN4"/>
<sequence length="189" mass="21769">MDKAALRKAVTEKLKRLTEDEKHEIEKKMTDVLVRSEVWKEAKMIGITLANGFEWDTQAIIETGWRQGKSICVPKCDPKMMRLNFYRFTDYDQLEVVYYNLREPKPQASERVEIGQMDLLIVPGIVFDREGFRIGFGGGYYDRFLEGQTIQTVSLAHSMQIVDKVPTEPFDVPVDRLVSEKGMVVCKKG</sequence>
<dbReference type="EC" id="6.3.3.2" evidence="5"/>
<dbReference type="GO" id="GO:0035999">
    <property type="term" value="P:tetrahydrofolate interconversion"/>
    <property type="evidence" value="ECO:0007669"/>
    <property type="project" value="TreeGrafter"/>
</dbReference>
<dbReference type="SUPFAM" id="SSF100950">
    <property type="entry name" value="NagB/RpiA/CoA transferase-like"/>
    <property type="match status" value="1"/>
</dbReference>
<dbReference type="RefSeq" id="WP_087033224.1">
    <property type="nucleotide sequence ID" value="NZ_FJNE01000004.1"/>
</dbReference>
<dbReference type="PANTHER" id="PTHR23407">
    <property type="entry name" value="ATPASE INHIBITOR/5-FORMYLTETRAHYDROFOLATE CYCLO-LIGASE"/>
    <property type="match status" value="1"/>
</dbReference>
<dbReference type="GO" id="GO:0030272">
    <property type="term" value="F:5-formyltetrahydrofolate cyclo-ligase activity"/>
    <property type="evidence" value="ECO:0007669"/>
    <property type="project" value="UniProtKB-EC"/>
</dbReference>
<dbReference type="GO" id="GO:0046872">
    <property type="term" value="F:metal ion binding"/>
    <property type="evidence" value="ECO:0007669"/>
    <property type="project" value="UniProtKB-KW"/>
</dbReference>
<dbReference type="STRING" id="140314.SAMN04488076_10674"/>
<protein>
    <recommendedName>
        <fullName evidence="5">5-formyltetrahydrofolate cyclo-ligase</fullName>
        <ecNumber evidence="5">6.3.3.2</ecNumber>
    </recommendedName>
</protein>
<proteinExistence type="inferred from homology"/>
<dbReference type="NCBIfam" id="TIGR02727">
    <property type="entry name" value="MTHFS_bact"/>
    <property type="match status" value="1"/>
</dbReference>
<dbReference type="GO" id="GO:0005524">
    <property type="term" value="F:ATP binding"/>
    <property type="evidence" value="ECO:0007669"/>
    <property type="project" value="UniProtKB-KW"/>
</dbReference>
<feature type="binding site" evidence="4">
    <location>
        <position position="49"/>
    </location>
    <ligand>
        <name>substrate</name>
    </ligand>
</feature>
<keyword evidence="6" id="KW-0436">Ligase</keyword>
<keyword evidence="7" id="KW-1185">Reference proteome</keyword>
<comment type="catalytic activity">
    <reaction evidence="5">
        <text>(6S)-5-formyl-5,6,7,8-tetrahydrofolate + ATP = (6R)-5,10-methenyltetrahydrofolate + ADP + phosphate</text>
        <dbReference type="Rhea" id="RHEA:10488"/>
        <dbReference type="ChEBI" id="CHEBI:30616"/>
        <dbReference type="ChEBI" id="CHEBI:43474"/>
        <dbReference type="ChEBI" id="CHEBI:57455"/>
        <dbReference type="ChEBI" id="CHEBI:57457"/>
        <dbReference type="ChEBI" id="CHEBI:456216"/>
        <dbReference type="EC" id="6.3.3.2"/>
    </reaction>
</comment>
<reference evidence="6 7" key="1">
    <citation type="submission" date="2016-02" db="EMBL/GenBank/DDBJ databases">
        <authorList>
            <person name="Wen L."/>
            <person name="He K."/>
            <person name="Yang H."/>
        </authorList>
    </citation>
    <scope>NUCLEOTIDE SEQUENCE [LARGE SCALE GENOMIC DNA]</scope>
    <source>
        <strain evidence="6">Trichococcus palustris</strain>
    </source>
</reference>
<accession>A0A143YNN4</accession>
<comment type="similarity">
    <text evidence="1 5">Belongs to the 5-formyltetrahydrofolate cyclo-ligase family.</text>
</comment>
<keyword evidence="2 4" id="KW-0547">Nucleotide-binding</keyword>
<name>A0A143YNN4_9LACT</name>
<dbReference type="Gene3D" id="3.40.50.10420">
    <property type="entry name" value="NagB/RpiA/CoA transferase-like"/>
    <property type="match status" value="1"/>
</dbReference>
<keyword evidence="3 4" id="KW-0067">ATP-binding</keyword>
<evidence type="ECO:0000313" key="6">
    <source>
        <dbReference type="EMBL" id="CZQ93560.1"/>
    </source>
</evidence>
<feature type="binding site" evidence="4">
    <location>
        <begin position="133"/>
        <end position="141"/>
    </location>
    <ligand>
        <name>ATP</name>
        <dbReference type="ChEBI" id="CHEBI:30616"/>
    </ligand>
</feature>
<keyword evidence="5" id="KW-0479">Metal-binding</keyword>
<evidence type="ECO:0000256" key="1">
    <source>
        <dbReference type="ARBA" id="ARBA00010638"/>
    </source>
</evidence>
<organism evidence="6 7">
    <name type="scientific">Trichococcus palustris</name>
    <dbReference type="NCBI Taxonomy" id="140314"/>
    <lineage>
        <taxon>Bacteria</taxon>
        <taxon>Bacillati</taxon>
        <taxon>Bacillota</taxon>
        <taxon>Bacilli</taxon>
        <taxon>Lactobacillales</taxon>
        <taxon>Carnobacteriaceae</taxon>
        <taxon>Trichococcus</taxon>
    </lineage>
</organism>
<comment type="cofactor">
    <cofactor evidence="5">
        <name>Mg(2+)</name>
        <dbReference type="ChEBI" id="CHEBI:18420"/>
    </cofactor>
</comment>
<dbReference type="PIRSF" id="PIRSF006806">
    <property type="entry name" value="FTHF_cligase"/>
    <property type="match status" value="1"/>
</dbReference>
<dbReference type="Pfam" id="PF01812">
    <property type="entry name" value="5-FTHF_cyc-lig"/>
    <property type="match status" value="1"/>
</dbReference>
<feature type="binding site" evidence="4">
    <location>
        <begin position="3"/>
        <end position="7"/>
    </location>
    <ligand>
        <name>ATP</name>
        <dbReference type="ChEBI" id="CHEBI:30616"/>
    </ligand>
</feature>
<feature type="binding site" evidence="4">
    <location>
        <position position="54"/>
    </location>
    <ligand>
        <name>substrate</name>
    </ligand>
</feature>
<dbReference type="OrthoDB" id="9801938at2"/>
<dbReference type="Proteomes" id="UP000242754">
    <property type="component" value="Unassembled WGS sequence"/>
</dbReference>
<evidence type="ECO:0000313" key="7">
    <source>
        <dbReference type="Proteomes" id="UP000242754"/>
    </source>
</evidence>
<dbReference type="EMBL" id="FJNE01000004">
    <property type="protein sequence ID" value="CZQ93560.1"/>
    <property type="molecule type" value="Genomic_DNA"/>
</dbReference>
<dbReference type="GO" id="GO:0009396">
    <property type="term" value="P:folic acid-containing compound biosynthetic process"/>
    <property type="evidence" value="ECO:0007669"/>
    <property type="project" value="TreeGrafter"/>
</dbReference>
<evidence type="ECO:0000256" key="4">
    <source>
        <dbReference type="PIRSR" id="PIRSR006806-1"/>
    </source>
</evidence>
<keyword evidence="5" id="KW-0460">Magnesium</keyword>
<gene>
    <name evidence="6" type="ORF">Tpal_1650</name>
</gene>
<dbReference type="InterPro" id="IPR037171">
    <property type="entry name" value="NagB/RpiA_transferase-like"/>
</dbReference>